<keyword evidence="4" id="KW-0131">Cell cycle</keyword>
<evidence type="ECO:0000256" key="3">
    <source>
        <dbReference type="ARBA" id="ARBA00022776"/>
    </source>
</evidence>
<feature type="compositionally biased region" description="Polar residues" evidence="5">
    <location>
        <begin position="1247"/>
        <end position="1260"/>
    </location>
</feature>
<feature type="region of interest" description="Disordered" evidence="5">
    <location>
        <begin position="1054"/>
        <end position="1091"/>
    </location>
</feature>
<evidence type="ECO:0000256" key="4">
    <source>
        <dbReference type="ARBA" id="ARBA00023306"/>
    </source>
</evidence>
<reference evidence="6" key="2">
    <citation type="submission" date="2013-08" db="EMBL/GenBank/DDBJ databases">
        <authorList>
            <person name="Huysman M.J.J."/>
        </authorList>
    </citation>
    <scope>NUCLEOTIDE SEQUENCE</scope>
</reference>
<dbReference type="HOGENOM" id="CLU_234954_0_0_1"/>
<protein>
    <submittedName>
        <fullName evidence="6">Anaphase promoting complex subunit 1</fullName>
    </submittedName>
</protein>
<keyword evidence="2" id="KW-0132">Cell division</keyword>
<dbReference type="GO" id="GO:0060090">
    <property type="term" value="F:molecular adaptor activity"/>
    <property type="evidence" value="ECO:0007669"/>
    <property type="project" value="TreeGrafter"/>
</dbReference>
<evidence type="ECO:0000256" key="2">
    <source>
        <dbReference type="ARBA" id="ARBA00022618"/>
    </source>
</evidence>
<dbReference type="PANTHER" id="PTHR12827">
    <property type="entry name" value="MEIOTIC CHECKPOINT REGULATOR TSG24 FAMILY MEMBER"/>
    <property type="match status" value="1"/>
</dbReference>
<evidence type="ECO:0000313" key="6">
    <source>
        <dbReference type="EMBL" id="DAA64549.1"/>
    </source>
</evidence>
<reference evidence="6" key="1">
    <citation type="journal article" date="2013" name="Mar. Genomics">
        <title>Protein degradation during the diatom cell cycle: Annotation and transcriptional analysis of SCF and APC/C ubiquitin ligase genes in Phaeodactylum tricornutum.</title>
        <authorList>
            <person name="Huysman M.J."/>
            <person name="Martens C."/>
            <person name="Vyverman W."/>
            <person name="De Veylder L."/>
        </authorList>
    </citation>
    <scope>NUCLEOTIDE SEQUENCE</scope>
</reference>
<dbReference type="GO" id="GO:0051301">
    <property type="term" value="P:cell division"/>
    <property type="evidence" value="ECO:0007669"/>
    <property type="project" value="UniProtKB-KW"/>
</dbReference>
<evidence type="ECO:0000256" key="5">
    <source>
        <dbReference type="SAM" id="MobiDB-lite"/>
    </source>
</evidence>
<evidence type="ECO:0000256" key="1">
    <source>
        <dbReference type="ARBA" id="ARBA00010547"/>
    </source>
</evidence>
<accession>A0A024QYS3</accession>
<dbReference type="GO" id="GO:0070979">
    <property type="term" value="P:protein K11-linked ubiquitination"/>
    <property type="evidence" value="ECO:0007669"/>
    <property type="project" value="TreeGrafter"/>
</dbReference>
<organism evidence="6">
    <name type="scientific">Phaeodactylum tricornutum (strain CCAP 1055/1)</name>
    <dbReference type="NCBI Taxonomy" id="556484"/>
    <lineage>
        <taxon>Eukaryota</taxon>
        <taxon>Sar</taxon>
        <taxon>Stramenopiles</taxon>
        <taxon>Ochrophyta</taxon>
        <taxon>Bacillariophyta</taxon>
        <taxon>Bacillariophyceae</taxon>
        <taxon>Bacillariophycidae</taxon>
        <taxon>Naviculales</taxon>
        <taxon>Phaeodactylaceae</taxon>
        <taxon>Phaeodactylum</taxon>
    </lineage>
</organism>
<comment type="similarity">
    <text evidence="1">Belongs to the APC1 family.</text>
</comment>
<name>A0A024QYS3_PHATC</name>
<dbReference type="GO" id="GO:0005680">
    <property type="term" value="C:anaphase-promoting complex"/>
    <property type="evidence" value="ECO:0007669"/>
    <property type="project" value="InterPro"/>
</dbReference>
<feature type="compositionally biased region" description="Basic and acidic residues" evidence="5">
    <location>
        <begin position="221"/>
        <end position="244"/>
    </location>
</feature>
<feature type="region of interest" description="Disordered" evidence="5">
    <location>
        <begin position="469"/>
        <end position="525"/>
    </location>
</feature>
<dbReference type="EMBL" id="BK008782">
    <property type="protein sequence ID" value="DAA64549.1"/>
    <property type="molecule type" value="mRNA"/>
</dbReference>
<feature type="compositionally biased region" description="Polar residues" evidence="5">
    <location>
        <begin position="488"/>
        <end position="511"/>
    </location>
</feature>
<proteinExistence type="evidence at transcript level"/>
<feature type="compositionally biased region" description="Acidic residues" evidence="5">
    <location>
        <begin position="1078"/>
        <end position="1091"/>
    </location>
</feature>
<dbReference type="PANTHER" id="PTHR12827:SF3">
    <property type="entry name" value="ANAPHASE-PROMOTING COMPLEX SUBUNIT 1"/>
    <property type="match status" value="1"/>
</dbReference>
<feature type="region of interest" description="Disordered" evidence="5">
    <location>
        <begin position="1247"/>
        <end position="1266"/>
    </location>
</feature>
<dbReference type="InterPro" id="IPR011989">
    <property type="entry name" value="ARM-like"/>
</dbReference>
<dbReference type="Gene3D" id="1.25.10.10">
    <property type="entry name" value="Leucine-rich Repeat Variant"/>
    <property type="match status" value="2"/>
</dbReference>
<dbReference type="GO" id="GO:0031145">
    <property type="term" value="P:anaphase-promoting complex-dependent catabolic process"/>
    <property type="evidence" value="ECO:0007669"/>
    <property type="project" value="TreeGrafter"/>
</dbReference>
<dbReference type="InterPro" id="IPR024990">
    <property type="entry name" value="Apc1"/>
</dbReference>
<dbReference type="GO" id="GO:0007091">
    <property type="term" value="P:metaphase/anaphase transition of mitotic cell cycle"/>
    <property type="evidence" value="ECO:0007669"/>
    <property type="project" value="TreeGrafter"/>
</dbReference>
<feature type="region of interest" description="Disordered" evidence="5">
    <location>
        <begin position="215"/>
        <end position="294"/>
    </location>
</feature>
<keyword evidence="3" id="KW-0498">Mitosis</keyword>
<sequence length="1943" mass="212793">MSTTPVPLQLTSLVNVSASQQQERCDGEPAYHPEDSYQTLQRLCTRRPSTTNDTTIASSSDYVHHGSIETLWQRRRDGTGWRVVVQSGLDDGRVLDQQHTNARARKTTSTTHASFVIPQDAAAVSTYGGDWQPNPALVWTSFATDTTRDPAPHTVLCVLVHPTTLVLYDVYPDQSATTILTGGEGYTISLPFECAGLYSLDQVGGLFLQRMPDAEDTQIDGPHHHDEYDHNDDTHEQTLPHTVDDGFILQAPPRRHRNPPRFPNDELDDSVSPRISRQSPRPAPHTSPHTPSWLPHLPPVASLFTLQHPLADVLPVRQVSTSSVLHNNLVTDVHETVLWVGTAKWSDDNNITRNSSSPQAQKQVLMVTFHQVHQRHAVWVVREAPPAPSQTIPLHQMSHAWHQTNHTAQEWEVGGDDVDLWLESVETAAGTGLLVGGNAVHLPPTVSRDQALAEALGVRRTPRQAIDAAVNTSAARSRPRTNDPRLAPNSSFLSPHNRSTLSVTQETSILHESNGRSPGGNAVASSPFASMEPKIAVECVYREEPSAVRVPATSVFLASNVSGSGTLTLCLLAASSTDTQELSLLALQPNAQDGFQVTLIERRACSGAQPIQSTPVPACFAPPMVNRRTEMATDILVADPDGALVLYRANLPIASVTAPYRGPVVNVQDGLGDRVSIVFGDGGGQQIVRATLSLALESSPLTRDALAVWDAALFPRPENQAFAFALRADTVRLAQALATEATGRVRCDMAWTAFAAVFEHIVELALWGTRSETNPSAKVQSTTSWEALVGSDYHRQYKDQDQGLLFKTTTPSITLSRDDAPRALLDSISSLAATVLRSRENGLPIVPPLFDALLFLYEENKLSVAHRAKRLVPLSKLLGYVCHAFSWAEKMTPTSPFLEFLATDVGTEVLSCTNTIFPQSAPNNISFTSLPLPPSILTWIGLRIDGKTERGPIFDSISDRNAACHRSRSMVRVYQALFNDDSEHAELSVVRILLEEGYGNAAMLRDEMPVGVVLPLLEVLKRCRADEKLLDTASAWSPEAWLLIGREDLSMNASGRRFSPPPAHASQAAIPSFHKDESDETEAPSTDDDADGLQNLEIVSSVLFPADNRIREAARLLRSSKPAFLRVPRAIEVSDHEYEKKKQAKLLLHSRRVLALPIGRGMLTIGSLEPTGAEPLRVPELCFKARIPPTNAVLALDTSECPADLKVWPDFHNGVAAGLRLPLSDDGSSTNRLITRTWIIYNRPSKPTVTSTEDSNTEGSTIHDSKTHGHGGFLLALGFRGHLTALEMSDIYEYLTQGAVTTTVGVLMGLAANKRGTCDMAVSKMLCLHIPSLIPQHFSAIDVASAVQAAAVTGAGLLFQRSSHRMMTEFLLNEIGKRPDSDMSVSDREAYTLSCGIALGMVNLCLGEDSRDVERAAGISDLRVEERLYRYMLGGIDHDESQRTRESNERFSASDTNDNGDIEKCSVVYEGLSINTDVTAPGATIALGLMYMKTGNRTVASAMALPQTHFLLEFVRPDFLTLRILSRALILWADVTPTNNWIESQMPIVVARAYKEMQTAAQNSMDGLSQKPRRPIEYDRHAVRQIYTHVLAGACFSIGLRYAGTGDQKAKAVLTERIFELNGMREGANAVATACRPDLAILETCLGLASISLAIVLAGTGDLDALRLFKVIRWRVDESTNYGNHMIYAMSIGILFLGGGTSTLGREPEDIAALVSAFFPRFPDSSSDNRCHLQALRHLYALAVKKREIVSLDVDSGERVCVPIQVFSQSPHIKTPFLLMNTEDSILSVRVVSDSYYPLRLNLVDTHRYSFFVKKRNFGNASHTSELSVAMKAGGSFSSVFARQFLSSRAKNGSDLHHVSNVWNDLGSRSSQDTLMICLSLCIASVSDKSFEVSHGMEQRDLGLVRKYYQKFPGEADTILDLHFLARLMETSERISAGTKLTL</sequence>